<dbReference type="AlphaFoldDB" id="A0A1N7S245"/>
<comment type="caution">
    <text evidence="1">The sequence shown here is derived from an EMBL/GenBank/DDBJ whole genome shotgun (WGS) entry which is preliminary data.</text>
</comment>
<dbReference type="EMBL" id="CYGY02000029">
    <property type="protein sequence ID" value="SIT41373.1"/>
    <property type="molecule type" value="Genomic_DNA"/>
</dbReference>
<organism evidence="1 2">
    <name type="scientific">Paraburkholderia piptadeniae</name>
    <dbReference type="NCBI Taxonomy" id="1701573"/>
    <lineage>
        <taxon>Bacteria</taxon>
        <taxon>Pseudomonadati</taxon>
        <taxon>Pseudomonadota</taxon>
        <taxon>Betaproteobacteria</taxon>
        <taxon>Burkholderiales</taxon>
        <taxon>Burkholderiaceae</taxon>
        <taxon>Paraburkholderia</taxon>
    </lineage>
</organism>
<evidence type="ECO:0000313" key="2">
    <source>
        <dbReference type="Proteomes" id="UP000195569"/>
    </source>
</evidence>
<dbReference type="Proteomes" id="UP000195569">
    <property type="component" value="Unassembled WGS sequence"/>
</dbReference>
<keyword evidence="2" id="KW-1185">Reference proteome</keyword>
<protein>
    <submittedName>
        <fullName evidence="1">Uncharacterized protein</fullName>
    </submittedName>
</protein>
<gene>
    <name evidence="1" type="ORF">BN2476_290006</name>
</gene>
<accession>A0A1N7S245</accession>
<proteinExistence type="predicted"/>
<evidence type="ECO:0000313" key="1">
    <source>
        <dbReference type="EMBL" id="SIT41373.1"/>
    </source>
</evidence>
<sequence>MVTAKLARLKSGVLPTRQTVLFGPLIKRLTHVLPARTNDTFFFAMLKFCSGMHFLFSPLNPRGFTTR</sequence>
<name>A0A1N7S245_9BURK</name>
<reference evidence="1" key="1">
    <citation type="submission" date="2016-12" db="EMBL/GenBank/DDBJ databases">
        <authorList>
            <person name="Moulin L."/>
        </authorList>
    </citation>
    <scope>NUCLEOTIDE SEQUENCE [LARGE SCALE GENOMIC DNA]</scope>
    <source>
        <strain evidence="1">STM 7183</strain>
    </source>
</reference>